<evidence type="ECO:0000313" key="3">
    <source>
        <dbReference type="Proteomes" id="UP001417504"/>
    </source>
</evidence>
<proteinExistence type="predicted"/>
<feature type="compositionally biased region" description="Polar residues" evidence="1">
    <location>
        <begin position="79"/>
        <end position="103"/>
    </location>
</feature>
<evidence type="ECO:0000256" key="1">
    <source>
        <dbReference type="SAM" id="MobiDB-lite"/>
    </source>
</evidence>
<feature type="compositionally biased region" description="Polar residues" evidence="1">
    <location>
        <begin position="35"/>
        <end position="66"/>
    </location>
</feature>
<keyword evidence="3" id="KW-1185">Reference proteome</keyword>
<feature type="region of interest" description="Disordered" evidence="1">
    <location>
        <begin position="26"/>
        <end position="103"/>
    </location>
</feature>
<gene>
    <name evidence="2" type="ORF">Sjap_019068</name>
</gene>
<reference evidence="2 3" key="1">
    <citation type="submission" date="2024-01" db="EMBL/GenBank/DDBJ databases">
        <title>Genome assemblies of Stephania.</title>
        <authorList>
            <person name="Yang L."/>
        </authorList>
    </citation>
    <scope>NUCLEOTIDE SEQUENCE [LARGE SCALE GENOMIC DNA]</scope>
    <source>
        <strain evidence="2">QJT</strain>
        <tissue evidence="2">Leaf</tissue>
    </source>
</reference>
<sequence length="103" mass="11302">MSLLGHNLRKIVWYRDAWKIDPPSWLGEHNHGVPPNTSTSITGLNETTSYSTDYQGLDPNTNTSPFKPNISPHLDLTLSAGTRTDISTNKPPPTTTATILKST</sequence>
<evidence type="ECO:0000313" key="2">
    <source>
        <dbReference type="EMBL" id="KAK9101814.1"/>
    </source>
</evidence>
<protein>
    <submittedName>
        <fullName evidence="2">Uncharacterized protein</fullName>
    </submittedName>
</protein>
<dbReference type="AlphaFoldDB" id="A0AAP0F6Z9"/>
<dbReference type="EMBL" id="JBBNAE010000008">
    <property type="protein sequence ID" value="KAK9101814.1"/>
    <property type="molecule type" value="Genomic_DNA"/>
</dbReference>
<name>A0AAP0F6Z9_9MAGN</name>
<dbReference type="Proteomes" id="UP001417504">
    <property type="component" value="Unassembled WGS sequence"/>
</dbReference>
<organism evidence="2 3">
    <name type="scientific">Stephania japonica</name>
    <dbReference type="NCBI Taxonomy" id="461633"/>
    <lineage>
        <taxon>Eukaryota</taxon>
        <taxon>Viridiplantae</taxon>
        <taxon>Streptophyta</taxon>
        <taxon>Embryophyta</taxon>
        <taxon>Tracheophyta</taxon>
        <taxon>Spermatophyta</taxon>
        <taxon>Magnoliopsida</taxon>
        <taxon>Ranunculales</taxon>
        <taxon>Menispermaceae</taxon>
        <taxon>Menispermoideae</taxon>
        <taxon>Cissampelideae</taxon>
        <taxon>Stephania</taxon>
    </lineage>
</organism>
<accession>A0AAP0F6Z9</accession>
<comment type="caution">
    <text evidence="2">The sequence shown here is derived from an EMBL/GenBank/DDBJ whole genome shotgun (WGS) entry which is preliminary data.</text>
</comment>